<feature type="compositionally biased region" description="Low complexity" evidence="1">
    <location>
        <begin position="391"/>
        <end position="401"/>
    </location>
</feature>
<dbReference type="GeneID" id="87969250"/>
<proteinExistence type="predicted"/>
<feature type="compositionally biased region" description="Low complexity" evidence="1">
    <location>
        <begin position="155"/>
        <end position="176"/>
    </location>
</feature>
<feature type="compositionally biased region" description="Basic and acidic residues" evidence="1">
    <location>
        <begin position="403"/>
        <end position="415"/>
    </location>
</feature>
<protein>
    <submittedName>
        <fullName evidence="2">Uncharacterized protein</fullName>
    </submittedName>
</protein>
<keyword evidence="3" id="KW-1185">Reference proteome</keyword>
<feature type="compositionally biased region" description="Polar residues" evidence="1">
    <location>
        <begin position="183"/>
        <end position="216"/>
    </location>
</feature>
<feature type="compositionally biased region" description="Low complexity" evidence="1">
    <location>
        <begin position="85"/>
        <end position="94"/>
    </location>
</feature>
<feature type="compositionally biased region" description="Basic and acidic residues" evidence="1">
    <location>
        <begin position="1288"/>
        <end position="1299"/>
    </location>
</feature>
<comment type="caution">
    <text evidence="2">The sequence shown here is derived from an EMBL/GenBank/DDBJ whole genome shotgun (WGS) entry which is preliminary data.</text>
</comment>
<feature type="compositionally biased region" description="Pro residues" evidence="1">
    <location>
        <begin position="563"/>
        <end position="578"/>
    </location>
</feature>
<sequence length="1379" mass="149497">MERQRPPEPATAVAGQPRSTARLLEDDDYEAPDDGAVLENEDGGLPATTGNIRKSSPLALGGSRSRIPLKQTELLSAPTFTGTRQTIQTAQTPPSTQPPTPKRENTALPGGSKSHSPQAAPHRSLSASSLRKPSSMPSMVGVKIRPKPSGGPKQSKSNSRLTSSSSYSLPGPRSSTTPIGPRPSTTQHGRGATPSSKTPVPPRATSNTETRRQSLSGIPVALGSPIALLSSGVLKTEPRPRPASLLAVPSSGPRTWQTDSKAPSPAPTPTLTKTKRLLAQLETREVGSASTVGNPTNGTLPPTRSPTPRQPVRASATQSAIPARSSPVQDAVKTQDKQGTSSSRPSTIQATSRQLGTASTETLVNQEGSGRLAKQTTVTAPGGAPGGISERLPTPTTPSRRSSTHEVTLRPERVSGHSVSTRTLANSAASQTTATSSGRLSTAQESQDTRIAKDPDRGCSSHYPLLSAKSRSLTRTQGKQLQMQIPSRNHAAHACLPATPVSATSTASSKLVSASTSASRRCSSCASVTQGGSRDSVKLSPTPPSLAASNRPPTTLAAVPTVPTLPPTPASPKCPLKPPGSPALFTEALFQSISSPHCVDVNLKHPAEIQGLSTTRIISPPIPTPAVEKESQSRQGESSAGKTSPSCSEGRQSPSDLRAPPDTPTVRVPANDVGTEAADKPAVPFHPLASGGLFICGNEPRIQKQESPKLPRFVGYAPPVRILRSPERAPVPLEYPPWDRTVEVTWERTLNNPADKFIFDKELSFQQGVLRLRRERASRDPDGTHTLNHTGLQNGRYPQLKGLARSNRCLYFLLPDRARFKITNMILNDHNTGNLNPKPVRMNPPHCYEPIWPLNPLDGRKLWTTECLDSFASAISPLYPYMSVCYDMRVDFLAAFFLARRFHVVYSPFVAEKNCPTATLLMDSFVPLMRYITLEVDYTKLGGNVHPTAVGVDQWRGLQRVRQLVLRFADLQCTRADGVNIGNLCLMVRRYYGFREGMKWKKGSAERRVRHDEPETEEESSGWSDTSHASDETAENDDEEFVPYHPDAYLCILDPLKTIGHHIDSLTIVGTTRSYANELIYAVWGQDEIPRGPGWKTRIEKHRKYRTAATFPFTPGQRSALTRSGRLQITRHTRDPRCWVGSYGCRLRPEVKLAESKLVPGKTKYGFQWNEEVRPGPPGGVLTIVKLPADEHLTKVVMKPAKSPQRFTSTILSKVFNRTPKGIRPPLSAPSSPGLNTTPKSTVAPASGPVSPSITKPSPLSQITYLGEESNDEGRHKLRQSSPNSDAQHMEDDGDDHWKQHFWKPSKIPLGTLIKRHAKSITKKISSNKLGEINSDHDSHSGGGSEDQKGTFGKLMKRASSNVLRKGFFGKRGIQTHRY</sequence>
<feature type="region of interest" description="Disordered" evidence="1">
    <location>
        <begin position="523"/>
        <end position="578"/>
    </location>
</feature>
<evidence type="ECO:0000313" key="3">
    <source>
        <dbReference type="Proteomes" id="UP001323617"/>
    </source>
</evidence>
<feature type="region of interest" description="Disordered" evidence="1">
    <location>
        <begin position="612"/>
        <end position="670"/>
    </location>
</feature>
<name>A0ABR0I783_9PEZI</name>
<feature type="region of interest" description="Disordered" evidence="1">
    <location>
        <begin position="1005"/>
        <end position="1038"/>
    </location>
</feature>
<dbReference type="RefSeq" id="XP_062799698.1">
    <property type="nucleotide sequence ID" value="XM_062948385.1"/>
</dbReference>
<dbReference type="EMBL" id="JAFFHC010000005">
    <property type="protein sequence ID" value="KAK4676228.1"/>
    <property type="molecule type" value="Genomic_DNA"/>
</dbReference>
<feature type="compositionally biased region" description="Polar residues" evidence="1">
    <location>
        <begin position="1250"/>
        <end position="1264"/>
    </location>
</feature>
<feature type="compositionally biased region" description="Low complexity" evidence="1">
    <location>
        <begin position="423"/>
        <end position="437"/>
    </location>
</feature>
<organism evidence="2 3">
    <name type="scientific">Podospora pseudoanserina</name>
    <dbReference type="NCBI Taxonomy" id="2609844"/>
    <lineage>
        <taxon>Eukaryota</taxon>
        <taxon>Fungi</taxon>
        <taxon>Dikarya</taxon>
        <taxon>Ascomycota</taxon>
        <taxon>Pezizomycotina</taxon>
        <taxon>Sordariomycetes</taxon>
        <taxon>Sordariomycetidae</taxon>
        <taxon>Sordariales</taxon>
        <taxon>Podosporaceae</taxon>
        <taxon>Podospora</taxon>
    </lineage>
</organism>
<evidence type="ECO:0000256" key="1">
    <source>
        <dbReference type="SAM" id="MobiDB-lite"/>
    </source>
</evidence>
<feature type="compositionally biased region" description="Low complexity" evidence="1">
    <location>
        <begin position="123"/>
        <end position="139"/>
    </location>
</feature>
<feature type="region of interest" description="Disordered" evidence="1">
    <location>
        <begin position="1218"/>
        <end position="1300"/>
    </location>
</feature>
<accession>A0ABR0I783</accession>
<feature type="region of interest" description="Disordered" evidence="1">
    <location>
        <begin position="1325"/>
        <end position="1353"/>
    </location>
</feature>
<gene>
    <name evidence="2" type="ORF">QC764_511660</name>
</gene>
<feature type="compositionally biased region" description="Polar residues" evidence="1">
    <location>
        <begin position="288"/>
        <end position="302"/>
    </location>
</feature>
<dbReference type="Proteomes" id="UP001323617">
    <property type="component" value="Unassembled WGS sequence"/>
</dbReference>
<feature type="compositionally biased region" description="Polar residues" evidence="1">
    <location>
        <begin position="337"/>
        <end position="379"/>
    </location>
</feature>
<feature type="compositionally biased region" description="Basic and acidic residues" evidence="1">
    <location>
        <begin position="447"/>
        <end position="459"/>
    </location>
</feature>
<feature type="compositionally biased region" description="Low complexity" evidence="1">
    <location>
        <begin position="552"/>
        <end position="562"/>
    </location>
</feature>
<feature type="compositionally biased region" description="Polar residues" evidence="1">
    <location>
        <begin position="633"/>
        <end position="655"/>
    </location>
</feature>
<feature type="region of interest" description="Disordered" evidence="1">
    <location>
        <begin position="1"/>
        <end position="464"/>
    </location>
</feature>
<evidence type="ECO:0000313" key="2">
    <source>
        <dbReference type="EMBL" id="KAK4676228.1"/>
    </source>
</evidence>
<reference evidence="2 3" key="1">
    <citation type="journal article" date="2023" name="bioRxiv">
        <title>High-quality genome assemblies of four members of thePodospora anserinaspecies complex.</title>
        <authorList>
            <person name="Ament-Velasquez S.L."/>
            <person name="Vogan A.A."/>
            <person name="Wallerman O."/>
            <person name="Hartmann F."/>
            <person name="Gautier V."/>
            <person name="Silar P."/>
            <person name="Giraud T."/>
            <person name="Johannesson H."/>
        </authorList>
    </citation>
    <scope>NUCLEOTIDE SEQUENCE [LARGE SCALE GENOMIC DNA]</scope>
    <source>
        <strain evidence="2 3">CBS 124.78</strain>
    </source>
</reference>
<feature type="compositionally biased region" description="Polar residues" evidence="1">
    <location>
        <begin position="1229"/>
        <end position="1241"/>
    </location>
</feature>